<dbReference type="SUPFAM" id="SSF54523">
    <property type="entry name" value="Pili subunits"/>
    <property type="match status" value="1"/>
</dbReference>
<protein>
    <recommendedName>
        <fullName evidence="10">Type II secretion system protein GspG C-terminal domain-containing protein</fullName>
    </recommendedName>
</protein>
<sequence>MRNLNLTIAKRTKGFTLLELLIVIAILAILATVVVLVLNPAETLKKTRDSQRLSDMNTLRAAIALYVTQIGQPKLDGTAFSDTNCLDRFDGNTPDFGEPLNGAASNLRKIWVSLPDSSDITDTSISTNMANLASADFNQIVVADLYKTNGNGWIPVQFNAIQGGPPIANLPVDPTNAVTDLASVANEDLIYRYSCRSSRAASNSTTFELNARMESDDFKPGGASDKAAKDGGNNSNLYEVGTDLSILPGTDGF</sequence>
<gene>
    <name evidence="8" type="ORF">A2W60_00770</name>
</gene>
<evidence type="ECO:0000256" key="7">
    <source>
        <dbReference type="SAM" id="Phobius"/>
    </source>
</evidence>
<dbReference type="InterPro" id="IPR002416">
    <property type="entry name" value="T2SS_protein-GspH"/>
</dbReference>
<dbReference type="GO" id="GO:0016020">
    <property type="term" value="C:membrane"/>
    <property type="evidence" value="ECO:0007669"/>
    <property type="project" value="UniProtKB-SubCell"/>
</dbReference>
<proteinExistence type="predicted"/>
<name>A0A1F5BG43_9BACT</name>
<evidence type="ECO:0000256" key="5">
    <source>
        <dbReference type="ARBA" id="ARBA00023136"/>
    </source>
</evidence>
<dbReference type="PRINTS" id="PR00885">
    <property type="entry name" value="BCTERIALGSPH"/>
</dbReference>
<dbReference type="Pfam" id="PF07963">
    <property type="entry name" value="N_methyl"/>
    <property type="match status" value="1"/>
</dbReference>
<evidence type="ECO:0000313" key="9">
    <source>
        <dbReference type="Proteomes" id="UP000179184"/>
    </source>
</evidence>
<comment type="subcellular location">
    <subcellularLocation>
        <location evidence="1">Membrane</location>
        <topology evidence="1">Single-pass membrane protein</topology>
    </subcellularLocation>
</comment>
<comment type="caution">
    <text evidence="8">The sequence shown here is derived from an EMBL/GenBank/DDBJ whole genome shotgun (WGS) entry which is preliminary data.</text>
</comment>
<organism evidence="8 9">
    <name type="scientific">Candidatus Azambacteria bacterium RIFCSPHIGHO2_02_46_12</name>
    <dbReference type="NCBI Taxonomy" id="1797295"/>
    <lineage>
        <taxon>Bacteria</taxon>
        <taxon>Candidatus Azamiibacteriota</taxon>
    </lineage>
</organism>
<dbReference type="GO" id="GO:0015628">
    <property type="term" value="P:protein secretion by the type II secretion system"/>
    <property type="evidence" value="ECO:0007669"/>
    <property type="project" value="InterPro"/>
</dbReference>
<keyword evidence="5 7" id="KW-0472">Membrane</keyword>
<evidence type="ECO:0000256" key="4">
    <source>
        <dbReference type="ARBA" id="ARBA00022989"/>
    </source>
</evidence>
<keyword evidence="4 7" id="KW-1133">Transmembrane helix</keyword>
<dbReference type="InterPro" id="IPR045584">
    <property type="entry name" value="Pilin-like"/>
</dbReference>
<accession>A0A1F5BG43</accession>
<dbReference type="AlphaFoldDB" id="A0A1F5BG43"/>
<evidence type="ECO:0000256" key="1">
    <source>
        <dbReference type="ARBA" id="ARBA00004167"/>
    </source>
</evidence>
<dbReference type="GO" id="GO:0015627">
    <property type="term" value="C:type II protein secretion system complex"/>
    <property type="evidence" value="ECO:0007669"/>
    <property type="project" value="InterPro"/>
</dbReference>
<dbReference type="EMBL" id="MEYN01000046">
    <property type="protein sequence ID" value="OGD29583.1"/>
    <property type="molecule type" value="Genomic_DNA"/>
</dbReference>
<reference evidence="8 9" key="1">
    <citation type="journal article" date="2016" name="Nat. Commun.">
        <title>Thousands of microbial genomes shed light on interconnected biogeochemical processes in an aquifer system.</title>
        <authorList>
            <person name="Anantharaman K."/>
            <person name="Brown C.T."/>
            <person name="Hug L.A."/>
            <person name="Sharon I."/>
            <person name="Castelle C.J."/>
            <person name="Probst A.J."/>
            <person name="Thomas B.C."/>
            <person name="Singh A."/>
            <person name="Wilkins M.J."/>
            <person name="Karaoz U."/>
            <person name="Brodie E.L."/>
            <person name="Williams K.H."/>
            <person name="Hubbard S.S."/>
            <person name="Banfield J.F."/>
        </authorList>
    </citation>
    <scope>NUCLEOTIDE SEQUENCE [LARGE SCALE GENOMIC DNA]</scope>
</reference>
<evidence type="ECO:0008006" key="10">
    <source>
        <dbReference type="Google" id="ProtNLM"/>
    </source>
</evidence>
<feature type="region of interest" description="Disordered" evidence="6">
    <location>
        <begin position="213"/>
        <end position="234"/>
    </location>
</feature>
<keyword evidence="2" id="KW-0488">Methylation</keyword>
<dbReference type="Proteomes" id="UP000179184">
    <property type="component" value="Unassembled WGS sequence"/>
</dbReference>
<keyword evidence="3 7" id="KW-0812">Transmembrane</keyword>
<dbReference type="InterPro" id="IPR012902">
    <property type="entry name" value="N_methyl_site"/>
</dbReference>
<evidence type="ECO:0000256" key="6">
    <source>
        <dbReference type="SAM" id="MobiDB-lite"/>
    </source>
</evidence>
<dbReference type="NCBIfam" id="TIGR02532">
    <property type="entry name" value="IV_pilin_GFxxxE"/>
    <property type="match status" value="1"/>
</dbReference>
<evidence type="ECO:0000256" key="3">
    <source>
        <dbReference type="ARBA" id="ARBA00022692"/>
    </source>
</evidence>
<dbReference type="Gene3D" id="3.30.700.10">
    <property type="entry name" value="Glycoprotein, Type 4 Pilin"/>
    <property type="match status" value="1"/>
</dbReference>
<feature type="transmembrane region" description="Helical" evidence="7">
    <location>
        <begin position="20"/>
        <end position="38"/>
    </location>
</feature>
<evidence type="ECO:0000256" key="2">
    <source>
        <dbReference type="ARBA" id="ARBA00022481"/>
    </source>
</evidence>
<dbReference type="PROSITE" id="PS00409">
    <property type="entry name" value="PROKAR_NTER_METHYL"/>
    <property type="match status" value="1"/>
</dbReference>
<evidence type="ECO:0000313" key="8">
    <source>
        <dbReference type="EMBL" id="OGD29583.1"/>
    </source>
</evidence>